<gene>
    <name evidence="2" type="ORF">ACFSW4_00245</name>
</gene>
<dbReference type="RefSeq" id="WP_377326686.1">
    <property type="nucleotide sequence ID" value="NZ_JBHUMZ010000003.1"/>
</dbReference>
<keyword evidence="3" id="KW-1185">Reference proteome</keyword>
<evidence type="ECO:0008006" key="4">
    <source>
        <dbReference type="Google" id="ProtNLM"/>
    </source>
</evidence>
<evidence type="ECO:0000313" key="3">
    <source>
        <dbReference type="Proteomes" id="UP001597452"/>
    </source>
</evidence>
<keyword evidence="1" id="KW-1133">Transmembrane helix</keyword>
<reference evidence="3" key="1">
    <citation type="journal article" date="2019" name="Int. J. Syst. Evol. Microbiol.">
        <title>The Global Catalogue of Microorganisms (GCM) 10K type strain sequencing project: providing services to taxonomists for standard genome sequencing and annotation.</title>
        <authorList>
            <consortium name="The Broad Institute Genomics Platform"/>
            <consortium name="The Broad Institute Genome Sequencing Center for Infectious Disease"/>
            <person name="Wu L."/>
            <person name="Ma J."/>
        </authorList>
    </citation>
    <scope>NUCLEOTIDE SEQUENCE [LARGE SCALE GENOMIC DNA]</scope>
    <source>
        <strain evidence="3">TISTR 1571</strain>
    </source>
</reference>
<comment type="caution">
    <text evidence="2">The sequence shown here is derived from an EMBL/GenBank/DDBJ whole genome shotgun (WGS) entry which is preliminary data.</text>
</comment>
<keyword evidence="1" id="KW-0472">Membrane</keyword>
<evidence type="ECO:0000313" key="2">
    <source>
        <dbReference type="EMBL" id="MFD2637313.1"/>
    </source>
</evidence>
<organism evidence="2 3">
    <name type="scientific">Piscibacillus salipiscarius</name>
    <dbReference type="NCBI Taxonomy" id="299480"/>
    <lineage>
        <taxon>Bacteria</taxon>
        <taxon>Bacillati</taxon>
        <taxon>Bacillota</taxon>
        <taxon>Bacilli</taxon>
        <taxon>Bacillales</taxon>
        <taxon>Bacillaceae</taxon>
        <taxon>Piscibacillus</taxon>
    </lineage>
</organism>
<feature type="transmembrane region" description="Helical" evidence="1">
    <location>
        <begin position="7"/>
        <end position="27"/>
    </location>
</feature>
<evidence type="ECO:0000256" key="1">
    <source>
        <dbReference type="SAM" id="Phobius"/>
    </source>
</evidence>
<dbReference type="Proteomes" id="UP001597452">
    <property type="component" value="Unassembled WGS sequence"/>
</dbReference>
<accession>A0ABW5Q5Q3</accession>
<name>A0ABW5Q5Q3_9BACI</name>
<feature type="transmembrane region" description="Helical" evidence="1">
    <location>
        <begin position="39"/>
        <end position="58"/>
    </location>
</feature>
<dbReference type="EMBL" id="JBHUMZ010000003">
    <property type="protein sequence ID" value="MFD2637313.1"/>
    <property type="molecule type" value="Genomic_DNA"/>
</dbReference>
<proteinExistence type="predicted"/>
<sequence length="69" mass="7595">MKAILATIIFSYVFVYIIGINLGFLFPGINSITGHFGPVYTGIIFLSALIVGCTIFIIERIEKLIKDKG</sequence>
<protein>
    <recommendedName>
        <fullName evidence="4">DUF3955 domain-containing protein</fullName>
    </recommendedName>
</protein>
<keyword evidence="1" id="KW-0812">Transmembrane</keyword>